<dbReference type="GO" id="GO:0032259">
    <property type="term" value="P:methylation"/>
    <property type="evidence" value="ECO:0007669"/>
    <property type="project" value="UniProtKB-KW"/>
</dbReference>
<keyword evidence="3 5" id="KW-0808">Transferase</keyword>
<keyword evidence="1 5" id="KW-0169">Cobalamin biosynthesis</keyword>
<comment type="pathway">
    <text evidence="5">Cofactor biosynthesis; adenosylcobalamin biosynthesis; cob(II)yrinate a,c-diamide from sirohydrochlorin (anaerobic route): step 6/10.</text>
</comment>
<evidence type="ECO:0000256" key="3">
    <source>
        <dbReference type="ARBA" id="ARBA00022679"/>
    </source>
</evidence>
<dbReference type="EC" id="2.1.1.195" evidence="5"/>
<dbReference type="PANTHER" id="PTHR35863:SF1">
    <property type="entry name" value="COBALT-PRECORRIN-5B C(1)-METHYLTRANSFERASE"/>
    <property type="match status" value="1"/>
</dbReference>
<sequence>MTERLRSGYTTGACAAGAAKAAIIGHINGQMPESVEITLPKGQRVVFPVCQDELGRAVVIKDAGDDPDCTDGAHVTASVSLIDGDEVRISGGEGVGVVTKAGLGLTVGHAAINPVPRRMITDAIREVTDHGVEVIISVPGGEEMARATTNDRLGILGGISILGTTGIVKPFSTAAYRASIVQQIDVAAANGQRHLVLVTGSRTETAAIGLFPNLDPVAIVEVGDYTGVAIKRAASHQPDVITWIGMVGKVAKLAQGLLMTHFHRANVDTELLADVARSVGSNESLVLEATATTTARHFYESCRSEGDLRPLVELTRLATTTCFEAVGHRVPVEVFMVDFDSLQVIADHRLTP</sequence>
<dbReference type="PATRIC" id="fig|1121877.4.peg.14"/>
<keyword evidence="2 5" id="KW-0489">Methyltransferase</keyword>
<dbReference type="Proteomes" id="UP000032336">
    <property type="component" value="Unassembled WGS sequence"/>
</dbReference>
<protein>
    <recommendedName>
        <fullName evidence="5">Cobalt-precorrin-5B C(1)-methyltransferase</fullName>
        <ecNumber evidence="5">2.1.1.195</ecNumber>
    </recommendedName>
    <alternativeName>
        <fullName evidence="5">Cobalt-precorrin-6A synthase</fullName>
    </alternativeName>
</protein>
<dbReference type="STRING" id="1121877.FEAC_00130"/>
<dbReference type="eggNOG" id="COG1903">
    <property type="taxonomic scope" value="Bacteria"/>
</dbReference>
<dbReference type="Pfam" id="PF01888">
    <property type="entry name" value="CbiD"/>
    <property type="match status" value="1"/>
</dbReference>
<dbReference type="UniPathway" id="UPA00148">
    <property type="reaction ID" value="UER00227"/>
</dbReference>
<dbReference type="SUPFAM" id="SSF111342">
    <property type="entry name" value="CbiD-like"/>
    <property type="match status" value="1"/>
</dbReference>
<dbReference type="PIRSF" id="PIRSF026782">
    <property type="entry name" value="CbiD"/>
    <property type="match status" value="1"/>
</dbReference>
<evidence type="ECO:0000313" key="6">
    <source>
        <dbReference type="EMBL" id="KJE78024.1"/>
    </source>
</evidence>
<comment type="similarity">
    <text evidence="5">Belongs to the CbiD family.</text>
</comment>
<reference evidence="6 7" key="1">
    <citation type="submission" date="2015-01" db="EMBL/GenBank/DDBJ databases">
        <title>Draft genome of the acidophilic iron oxidizer Ferrimicrobium acidiphilum strain T23.</title>
        <authorList>
            <person name="Poehlein A."/>
            <person name="Eisen S."/>
            <person name="Schloemann M."/>
            <person name="Johnson B.D."/>
            <person name="Daniel R."/>
            <person name="Muehling M."/>
        </authorList>
    </citation>
    <scope>NUCLEOTIDE SEQUENCE [LARGE SCALE GENOMIC DNA]</scope>
    <source>
        <strain evidence="6 7">T23</strain>
    </source>
</reference>
<dbReference type="NCBIfam" id="TIGR00312">
    <property type="entry name" value="cbiD"/>
    <property type="match status" value="1"/>
</dbReference>
<comment type="caution">
    <text evidence="6">The sequence shown here is derived from an EMBL/GenBank/DDBJ whole genome shotgun (WGS) entry which is preliminary data.</text>
</comment>
<organism evidence="6 7">
    <name type="scientific">Ferrimicrobium acidiphilum DSM 19497</name>
    <dbReference type="NCBI Taxonomy" id="1121877"/>
    <lineage>
        <taxon>Bacteria</taxon>
        <taxon>Bacillati</taxon>
        <taxon>Actinomycetota</taxon>
        <taxon>Acidimicrobiia</taxon>
        <taxon>Acidimicrobiales</taxon>
        <taxon>Acidimicrobiaceae</taxon>
        <taxon>Ferrimicrobium</taxon>
    </lineage>
</organism>
<dbReference type="GO" id="GO:0043780">
    <property type="term" value="F:cobalt-precorrin-5B C1-methyltransferase activity"/>
    <property type="evidence" value="ECO:0007669"/>
    <property type="project" value="RHEA"/>
</dbReference>
<evidence type="ECO:0000256" key="2">
    <source>
        <dbReference type="ARBA" id="ARBA00022603"/>
    </source>
</evidence>
<dbReference type="PANTHER" id="PTHR35863">
    <property type="entry name" value="COBALT-PRECORRIN-5B C(1)-METHYLTRANSFERASE"/>
    <property type="match status" value="1"/>
</dbReference>
<keyword evidence="4 5" id="KW-0949">S-adenosyl-L-methionine</keyword>
<comment type="function">
    <text evidence="5">Catalyzes the methylation of C-1 in cobalt-precorrin-5B to form cobalt-precorrin-6A.</text>
</comment>
<dbReference type="InterPro" id="IPR036074">
    <property type="entry name" value="CbiD_sf"/>
</dbReference>
<dbReference type="AlphaFoldDB" id="A0A0D8FYE3"/>
<dbReference type="InterPro" id="IPR002748">
    <property type="entry name" value="CbiD"/>
</dbReference>
<proteinExistence type="inferred from homology"/>
<dbReference type="GO" id="GO:0019251">
    <property type="term" value="P:anaerobic cobalamin biosynthetic process"/>
    <property type="evidence" value="ECO:0007669"/>
    <property type="project" value="UniProtKB-UniRule"/>
</dbReference>
<name>A0A0D8FYE3_9ACTN</name>
<evidence type="ECO:0000256" key="1">
    <source>
        <dbReference type="ARBA" id="ARBA00022573"/>
    </source>
</evidence>
<evidence type="ECO:0000313" key="7">
    <source>
        <dbReference type="Proteomes" id="UP000032336"/>
    </source>
</evidence>
<keyword evidence="7" id="KW-1185">Reference proteome</keyword>
<dbReference type="EMBL" id="JXUW01000001">
    <property type="protein sequence ID" value="KJE78024.1"/>
    <property type="molecule type" value="Genomic_DNA"/>
</dbReference>
<gene>
    <name evidence="5" type="primary">cbiD</name>
    <name evidence="6" type="ORF">FEAC_00130</name>
</gene>
<evidence type="ECO:0000256" key="4">
    <source>
        <dbReference type="ARBA" id="ARBA00022691"/>
    </source>
</evidence>
<dbReference type="Gene3D" id="3.30.2110.10">
    <property type="entry name" value="CbiD-like"/>
    <property type="match status" value="1"/>
</dbReference>
<accession>A0A0D8FYE3</accession>
<dbReference type="HAMAP" id="MF_00787">
    <property type="entry name" value="CbiD"/>
    <property type="match status" value="1"/>
</dbReference>
<comment type="catalytic activity">
    <reaction evidence="5">
        <text>Co-precorrin-5B + S-adenosyl-L-methionine = Co-precorrin-6A + S-adenosyl-L-homocysteine</text>
        <dbReference type="Rhea" id="RHEA:26285"/>
        <dbReference type="ChEBI" id="CHEBI:57856"/>
        <dbReference type="ChEBI" id="CHEBI:59789"/>
        <dbReference type="ChEBI" id="CHEBI:60063"/>
        <dbReference type="ChEBI" id="CHEBI:60064"/>
        <dbReference type="EC" id="2.1.1.195"/>
    </reaction>
</comment>
<evidence type="ECO:0000256" key="5">
    <source>
        <dbReference type="HAMAP-Rule" id="MF_00787"/>
    </source>
</evidence>
<dbReference type="NCBIfam" id="NF000849">
    <property type="entry name" value="PRK00075.1-1"/>
    <property type="match status" value="1"/>
</dbReference>